<organism evidence="1 2">
    <name type="scientific">Muribaculum caecicola</name>
    <dbReference type="NCBI Taxonomy" id="3038144"/>
    <lineage>
        <taxon>Bacteria</taxon>
        <taxon>Pseudomonadati</taxon>
        <taxon>Bacteroidota</taxon>
        <taxon>Bacteroidia</taxon>
        <taxon>Bacteroidales</taxon>
        <taxon>Muribaculaceae</taxon>
        <taxon>Muribaculum</taxon>
    </lineage>
</organism>
<dbReference type="EMBL" id="SSTG01000039">
    <property type="protein sequence ID" value="THG52934.1"/>
    <property type="molecule type" value="Genomic_DNA"/>
</dbReference>
<gene>
    <name evidence="1" type="ORF">E5990_04705</name>
</gene>
<name>A0AC61S5U1_9BACT</name>
<proteinExistence type="predicted"/>
<dbReference type="Proteomes" id="UP000305401">
    <property type="component" value="Unassembled WGS sequence"/>
</dbReference>
<keyword evidence="2" id="KW-1185">Reference proteome</keyword>
<comment type="caution">
    <text evidence="1">The sequence shown here is derived from an EMBL/GenBank/DDBJ whole genome shotgun (WGS) entry which is preliminary data.</text>
</comment>
<protein>
    <submittedName>
        <fullName evidence="1">YqgE/AlgH family protein</fullName>
    </submittedName>
</protein>
<sequence length="201" mass="22365">MTELENFLFNIKLPQKEPCVGDLLVAEPFLRESYFNHAVVCLVDCPYAESSMGLVLNKLSDYSLADVLPVAGNSLSDIPVMSGGPVDENRLFYLHTLGDIMPGAEHIGNGLYIGGDFDSVVEYVNSGAAVKGLIKFYLGYSGWDALQLQDEIDRNVWAVAGAGCPDHVLGWAPEKFWHRQVRLMGPDYRGWLFHPQYPRLN</sequence>
<evidence type="ECO:0000313" key="1">
    <source>
        <dbReference type="EMBL" id="THG52934.1"/>
    </source>
</evidence>
<accession>A0AC61S5U1</accession>
<reference evidence="1" key="1">
    <citation type="submission" date="2019-04" db="EMBL/GenBank/DDBJ databases">
        <title>Microbes associate with the intestines of laboratory mice.</title>
        <authorList>
            <person name="Navarre W."/>
            <person name="Wong E."/>
            <person name="Huang K.C."/>
            <person name="Tropini C."/>
            <person name="Ng K."/>
            <person name="Yu B."/>
        </authorList>
    </citation>
    <scope>NUCLEOTIDE SEQUENCE</scope>
    <source>
        <strain evidence="1">NM86_A22</strain>
    </source>
</reference>
<evidence type="ECO:0000313" key="2">
    <source>
        <dbReference type="Proteomes" id="UP000305401"/>
    </source>
</evidence>